<organism evidence="7 8">
    <name type="scientific">Aureobasidium melanogenum (strain CBS 110374)</name>
    <name type="common">Aureobasidium pullulans var. melanogenum</name>
    <dbReference type="NCBI Taxonomy" id="1043003"/>
    <lineage>
        <taxon>Eukaryota</taxon>
        <taxon>Fungi</taxon>
        <taxon>Dikarya</taxon>
        <taxon>Ascomycota</taxon>
        <taxon>Pezizomycotina</taxon>
        <taxon>Dothideomycetes</taxon>
        <taxon>Dothideomycetidae</taxon>
        <taxon>Dothideales</taxon>
        <taxon>Saccotheciaceae</taxon>
        <taxon>Aureobasidium</taxon>
    </lineage>
</organism>
<keyword evidence="4" id="KW-0539">Nucleus</keyword>
<evidence type="ECO:0000256" key="4">
    <source>
        <dbReference type="ARBA" id="ARBA00023242"/>
    </source>
</evidence>
<evidence type="ECO:0000259" key="6">
    <source>
        <dbReference type="PROSITE" id="PS50048"/>
    </source>
</evidence>
<feature type="compositionally biased region" description="Basic and acidic residues" evidence="5">
    <location>
        <begin position="196"/>
        <end position="209"/>
    </location>
</feature>
<dbReference type="CDD" id="cd00067">
    <property type="entry name" value="GAL4"/>
    <property type="match status" value="1"/>
</dbReference>
<dbReference type="Gene3D" id="4.10.240.10">
    <property type="entry name" value="Zn(2)-C6 fungal-type DNA-binding domain"/>
    <property type="match status" value="1"/>
</dbReference>
<feature type="domain" description="Zn(2)-C6 fungal-type" evidence="6">
    <location>
        <begin position="22"/>
        <end position="51"/>
    </location>
</feature>
<sequence length="752" mass="84794">MENESPTARPLGPRNLPRASHACQRCREKKGRCNQRQPCSSCIRVDAVCVYGERRKKRRRMGDPIEDDDTRLEATPRPWPLIDARSNSVHDAIEDVPGCVGDSRLDVSTEVNINSVRSEATLTSNDRDVLGDVNQRTQGTEFYGTASNYVLLNQLFSHVRQHSLTMRTPDTGQPVTSPNQSNHGPGGRMSLVNLLAHEDDLLPPSREKSPLPTIPSATRSSGFRAPQSGHQPSHRTPSSVSPSSNLRVTERRLEKALIRSFTHNLHYLHPMIEPGTFISRCEEHFAQSNNTQERSPQFRHFFALYNIVVAVGALVAGSELKDELDHEIKIVLHSKKDPQELAKAPLQRLSRYYFRKSRSLLGDVFEACSLESAQTLFLMSLYCQNSLKPHACYMYCGMAVRTALAIGLPSESMSNSFEACKAARRTWWCIYSHEIDMCCSAGRFDSLGKPRKYPIPLPQIKSFSTDSSSDIAYLEGPNVSMINVMVDFAVVLRRISKDIYHCPKEVTASQKSAAAFSIDTLLDQWKFDLAPWHNFDVVDFREPEWAAKQKLVLHLRYLNARVILHRPFLSDVTTCDLLERQKHIDLCLAAARKTIQVLYDAYANKHYFRTWWYNSTYTLYAGMIVLYVIMLGHSTEADDMLLDDVRKSRDILKSMEEASVARRSADLLSEVLEVATAYIQQKDTRNNTSAITPASDVCNDQTRQVPSALPSEINSTGFGQHPEAFMASLIDPNILQDFTTDSNDWACFGFSS</sequence>
<gene>
    <name evidence="7" type="ORF">M437DRAFT_19292</name>
</gene>
<feature type="non-terminal residue" evidence="7">
    <location>
        <position position="752"/>
    </location>
</feature>
<dbReference type="Pfam" id="PF04082">
    <property type="entry name" value="Fungal_trans"/>
    <property type="match status" value="1"/>
</dbReference>
<keyword evidence="8" id="KW-1185">Reference proteome</keyword>
<evidence type="ECO:0000313" key="7">
    <source>
        <dbReference type="EMBL" id="KEQ61368.1"/>
    </source>
</evidence>
<dbReference type="SUPFAM" id="SSF57701">
    <property type="entry name" value="Zn2/Cys6 DNA-binding domain"/>
    <property type="match status" value="1"/>
</dbReference>
<dbReference type="CDD" id="cd12148">
    <property type="entry name" value="fungal_TF_MHR"/>
    <property type="match status" value="1"/>
</dbReference>
<dbReference type="Proteomes" id="UP000030672">
    <property type="component" value="Unassembled WGS sequence"/>
</dbReference>
<dbReference type="HOGENOM" id="CLU_008137_0_0_1"/>
<dbReference type="GO" id="GO:0000978">
    <property type="term" value="F:RNA polymerase II cis-regulatory region sequence-specific DNA binding"/>
    <property type="evidence" value="ECO:0007669"/>
    <property type="project" value="TreeGrafter"/>
</dbReference>
<keyword evidence="3" id="KW-0804">Transcription</keyword>
<name>A0A074VLF9_AURM1</name>
<dbReference type="GeneID" id="63912357"/>
<dbReference type="EMBL" id="KL584838">
    <property type="protein sequence ID" value="KEQ61368.1"/>
    <property type="molecule type" value="Genomic_DNA"/>
</dbReference>
<evidence type="ECO:0000256" key="1">
    <source>
        <dbReference type="ARBA" id="ARBA00022723"/>
    </source>
</evidence>
<evidence type="ECO:0000256" key="2">
    <source>
        <dbReference type="ARBA" id="ARBA00023015"/>
    </source>
</evidence>
<dbReference type="GO" id="GO:0006351">
    <property type="term" value="P:DNA-templated transcription"/>
    <property type="evidence" value="ECO:0007669"/>
    <property type="project" value="InterPro"/>
</dbReference>
<dbReference type="InterPro" id="IPR051127">
    <property type="entry name" value="Fungal_SecMet_Regulators"/>
</dbReference>
<feature type="compositionally biased region" description="Polar residues" evidence="5">
    <location>
        <begin position="165"/>
        <end position="183"/>
    </location>
</feature>
<keyword evidence="2" id="KW-0805">Transcription regulation</keyword>
<protein>
    <recommendedName>
        <fullName evidence="6">Zn(2)-C6 fungal-type domain-containing protein</fullName>
    </recommendedName>
</protein>
<reference evidence="7 8" key="1">
    <citation type="journal article" date="2014" name="BMC Genomics">
        <title>Genome sequencing of four Aureobasidium pullulans varieties: biotechnological potential, stress tolerance, and description of new species.</title>
        <authorList>
            <person name="Gostin Ar C."/>
            <person name="Ohm R.A."/>
            <person name="Kogej T."/>
            <person name="Sonjak S."/>
            <person name="Turk M."/>
            <person name="Zajc J."/>
            <person name="Zalar P."/>
            <person name="Grube M."/>
            <person name="Sun H."/>
            <person name="Han J."/>
            <person name="Sharma A."/>
            <person name="Chiniquy J."/>
            <person name="Ngan C.Y."/>
            <person name="Lipzen A."/>
            <person name="Barry K."/>
            <person name="Grigoriev I.V."/>
            <person name="Gunde-Cimerman N."/>
        </authorList>
    </citation>
    <scope>NUCLEOTIDE SEQUENCE [LARGE SCALE GENOMIC DNA]</scope>
    <source>
        <strain evidence="7 8">CBS 110374</strain>
    </source>
</reference>
<dbReference type="AlphaFoldDB" id="A0A074VLF9"/>
<evidence type="ECO:0000256" key="3">
    <source>
        <dbReference type="ARBA" id="ARBA00023163"/>
    </source>
</evidence>
<dbReference type="InterPro" id="IPR001138">
    <property type="entry name" value="Zn2Cys6_DnaBD"/>
</dbReference>
<dbReference type="GO" id="GO:0000981">
    <property type="term" value="F:DNA-binding transcription factor activity, RNA polymerase II-specific"/>
    <property type="evidence" value="ECO:0007669"/>
    <property type="project" value="InterPro"/>
</dbReference>
<dbReference type="RefSeq" id="XP_040878391.1">
    <property type="nucleotide sequence ID" value="XM_041018984.1"/>
</dbReference>
<dbReference type="STRING" id="1043003.A0A074VLF9"/>
<dbReference type="InterPro" id="IPR036864">
    <property type="entry name" value="Zn2-C6_fun-type_DNA-bd_sf"/>
</dbReference>
<feature type="compositionally biased region" description="Low complexity" evidence="5">
    <location>
        <begin position="234"/>
        <end position="244"/>
    </location>
</feature>
<evidence type="ECO:0000313" key="8">
    <source>
        <dbReference type="Proteomes" id="UP000030672"/>
    </source>
</evidence>
<dbReference type="GO" id="GO:0005634">
    <property type="term" value="C:nucleus"/>
    <property type="evidence" value="ECO:0007669"/>
    <property type="project" value="TreeGrafter"/>
</dbReference>
<dbReference type="PROSITE" id="PS00463">
    <property type="entry name" value="ZN2_CY6_FUNGAL_1"/>
    <property type="match status" value="1"/>
</dbReference>
<feature type="region of interest" description="Disordered" evidence="5">
    <location>
        <begin position="165"/>
        <end position="247"/>
    </location>
</feature>
<evidence type="ECO:0000256" key="5">
    <source>
        <dbReference type="SAM" id="MobiDB-lite"/>
    </source>
</evidence>
<proteinExistence type="predicted"/>
<accession>A0A074VLF9</accession>
<dbReference type="PANTHER" id="PTHR47424">
    <property type="entry name" value="REGULATORY PROTEIN GAL4"/>
    <property type="match status" value="1"/>
</dbReference>
<dbReference type="SMART" id="SM00066">
    <property type="entry name" value="GAL4"/>
    <property type="match status" value="1"/>
</dbReference>
<dbReference type="GO" id="GO:0000435">
    <property type="term" value="P:positive regulation of transcription from RNA polymerase II promoter by galactose"/>
    <property type="evidence" value="ECO:0007669"/>
    <property type="project" value="TreeGrafter"/>
</dbReference>
<dbReference type="SMART" id="SM00906">
    <property type="entry name" value="Fungal_trans"/>
    <property type="match status" value="1"/>
</dbReference>
<dbReference type="Pfam" id="PF00172">
    <property type="entry name" value="Zn_clus"/>
    <property type="match status" value="1"/>
</dbReference>
<dbReference type="PANTHER" id="PTHR47424:SF15">
    <property type="entry name" value="ZN(II)2CYS6 TRANSCRIPTION FACTOR (EUROFUNG)"/>
    <property type="match status" value="1"/>
</dbReference>
<dbReference type="InterPro" id="IPR007219">
    <property type="entry name" value="XnlR_reg_dom"/>
</dbReference>
<keyword evidence="1" id="KW-0479">Metal-binding</keyword>
<dbReference type="GO" id="GO:0008270">
    <property type="term" value="F:zinc ion binding"/>
    <property type="evidence" value="ECO:0007669"/>
    <property type="project" value="InterPro"/>
</dbReference>
<dbReference type="PROSITE" id="PS50048">
    <property type="entry name" value="ZN2_CY6_FUNGAL_2"/>
    <property type="match status" value="1"/>
</dbReference>